<organism evidence="4">
    <name type="scientific">marine sediment metagenome</name>
    <dbReference type="NCBI Taxonomy" id="412755"/>
    <lineage>
        <taxon>unclassified sequences</taxon>
        <taxon>metagenomes</taxon>
        <taxon>ecological metagenomes</taxon>
    </lineage>
</organism>
<reference evidence="4" key="1">
    <citation type="journal article" date="2014" name="Front. Microbiol.">
        <title>High frequency of phylogenetically diverse reductive dehalogenase-homologous genes in deep subseafloor sedimentary metagenomes.</title>
        <authorList>
            <person name="Kawai M."/>
            <person name="Futagami T."/>
            <person name="Toyoda A."/>
            <person name="Takaki Y."/>
            <person name="Nishi S."/>
            <person name="Hori S."/>
            <person name="Arai W."/>
            <person name="Tsubouchi T."/>
            <person name="Morono Y."/>
            <person name="Uchiyama I."/>
            <person name="Ito T."/>
            <person name="Fujiyama A."/>
            <person name="Inagaki F."/>
            <person name="Takami H."/>
        </authorList>
    </citation>
    <scope>NUCLEOTIDE SEQUENCE</scope>
    <source>
        <strain evidence="4">Expedition CK06-06</strain>
    </source>
</reference>
<evidence type="ECO:0000259" key="3">
    <source>
        <dbReference type="PROSITE" id="PS51898"/>
    </source>
</evidence>
<evidence type="ECO:0000313" key="4">
    <source>
        <dbReference type="EMBL" id="GAH78048.1"/>
    </source>
</evidence>
<dbReference type="Pfam" id="PF00589">
    <property type="entry name" value="Phage_integrase"/>
    <property type="match status" value="1"/>
</dbReference>
<keyword evidence="2" id="KW-0233">DNA recombination</keyword>
<dbReference type="GO" id="GO:0015074">
    <property type="term" value="P:DNA integration"/>
    <property type="evidence" value="ECO:0007669"/>
    <property type="project" value="InterPro"/>
</dbReference>
<dbReference type="EMBL" id="BARU01043118">
    <property type="protein sequence ID" value="GAH78048.1"/>
    <property type="molecule type" value="Genomic_DNA"/>
</dbReference>
<dbReference type="GO" id="GO:0003677">
    <property type="term" value="F:DNA binding"/>
    <property type="evidence" value="ECO:0007669"/>
    <property type="project" value="UniProtKB-KW"/>
</dbReference>
<protein>
    <recommendedName>
        <fullName evidence="3">Tyr recombinase domain-containing protein</fullName>
    </recommendedName>
</protein>
<dbReference type="Gene3D" id="1.10.150.130">
    <property type="match status" value="1"/>
</dbReference>
<feature type="non-terminal residue" evidence="4">
    <location>
        <position position="162"/>
    </location>
</feature>
<dbReference type="SUPFAM" id="SSF56349">
    <property type="entry name" value="DNA breaking-rejoining enzymes"/>
    <property type="match status" value="1"/>
</dbReference>
<accession>X1K7I5</accession>
<dbReference type="InterPro" id="IPR002104">
    <property type="entry name" value="Integrase_catalytic"/>
</dbReference>
<feature type="domain" description="Tyr recombinase" evidence="3">
    <location>
        <begin position="87"/>
        <end position="162"/>
    </location>
</feature>
<dbReference type="PROSITE" id="PS51898">
    <property type="entry name" value="TYR_RECOMBINASE"/>
    <property type="match status" value="1"/>
</dbReference>
<evidence type="ECO:0000256" key="2">
    <source>
        <dbReference type="ARBA" id="ARBA00023172"/>
    </source>
</evidence>
<dbReference type="InterPro" id="IPR010998">
    <property type="entry name" value="Integrase_recombinase_N"/>
</dbReference>
<proteinExistence type="predicted"/>
<evidence type="ECO:0000256" key="1">
    <source>
        <dbReference type="ARBA" id="ARBA00023125"/>
    </source>
</evidence>
<name>X1K7I5_9ZZZZ</name>
<dbReference type="InterPro" id="IPR011010">
    <property type="entry name" value="DNA_brk_join_enz"/>
</dbReference>
<dbReference type="GO" id="GO:0006310">
    <property type="term" value="P:DNA recombination"/>
    <property type="evidence" value="ECO:0007669"/>
    <property type="project" value="UniProtKB-KW"/>
</dbReference>
<dbReference type="InterPro" id="IPR050090">
    <property type="entry name" value="Tyrosine_recombinase_XerCD"/>
</dbReference>
<comment type="caution">
    <text evidence="4">The sequence shown here is derived from an EMBL/GenBank/DDBJ whole genome shotgun (WGS) entry which is preliminary data.</text>
</comment>
<dbReference type="Gene3D" id="1.10.443.10">
    <property type="entry name" value="Intergrase catalytic core"/>
    <property type="match status" value="1"/>
</dbReference>
<dbReference type="InterPro" id="IPR013762">
    <property type="entry name" value="Integrase-like_cat_sf"/>
</dbReference>
<sequence length="162" mass="18680">MSVNVFGYLKEHGLAEDLREVSRRQLEEFLSYLNEAVSRRTGRRYAPLTRKGVWAAVRLLFHALYRQERILVNPTREIRFRPKELTPPKPILTQAEMARLLDGIDLGSRLGLRDRALFEFMYSSGLRDGEVANLSVDDLDTEERMVRVYQGKGGKDRTVPVS</sequence>
<gene>
    <name evidence="4" type="ORF">S03H2_66091</name>
</gene>
<dbReference type="AlphaFoldDB" id="X1K7I5"/>
<dbReference type="PANTHER" id="PTHR30349:SF81">
    <property type="entry name" value="TYROSINE RECOMBINASE XERC"/>
    <property type="match status" value="1"/>
</dbReference>
<keyword evidence="1" id="KW-0238">DNA-binding</keyword>
<dbReference type="PANTHER" id="PTHR30349">
    <property type="entry name" value="PHAGE INTEGRASE-RELATED"/>
    <property type="match status" value="1"/>
</dbReference>